<gene>
    <name evidence="1" type="ORF">DLM78_08560</name>
</gene>
<proteinExistence type="predicted"/>
<comment type="caution">
    <text evidence="1">The sequence shown here is derived from an EMBL/GenBank/DDBJ whole genome shotgun (WGS) entry which is preliminary data.</text>
</comment>
<accession>A0A8B6RYB9</accession>
<evidence type="ECO:0000313" key="1">
    <source>
        <dbReference type="EMBL" id="RHX85935.1"/>
    </source>
</evidence>
<sequence>MIHIEESHLYPNQFFGFLVGMENSTLFPKSFSPTKRKGSVLKIYVLKELPCLSDGRPIPEVSPKQKSRSMLKMESSLNSLARKKKNHFVSSETKMRKESGFVC</sequence>
<dbReference type="Proteomes" id="UP000266669">
    <property type="component" value="Unassembled WGS sequence"/>
</dbReference>
<protein>
    <submittedName>
        <fullName evidence="1">Uncharacterized protein</fullName>
    </submittedName>
</protein>
<reference evidence="2" key="1">
    <citation type="submission" date="2018-05" db="EMBL/GenBank/DDBJ databases">
        <title>Leptospira yasudae sp. nov. and Leptospira stimsonii sp. nov., two pathogenic species of the genus Leptospira isolated from environmental sources.</title>
        <authorList>
            <person name="Casanovas-Massana A."/>
            <person name="Hamond C."/>
            <person name="Santos L.A."/>
            <person name="Hacker K.P."/>
            <person name="Balassiano I."/>
            <person name="Medeiros M.A."/>
            <person name="Reis M.G."/>
            <person name="Ko A.I."/>
            <person name="Wunder E.A."/>
        </authorList>
    </citation>
    <scope>NUCLEOTIDE SEQUENCE [LARGE SCALE GENOMIC DNA]</scope>
    <source>
        <strain evidence="2">AMB6-RJ</strain>
    </source>
</reference>
<dbReference type="EMBL" id="QHCS01000002">
    <property type="protein sequence ID" value="RHX85935.1"/>
    <property type="molecule type" value="Genomic_DNA"/>
</dbReference>
<organism evidence="1 2">
    <name type="scientific">Leptospira stimsonii</name>
    <dbReference type="NCBI Taxonomy" id="2202203"/>
    <lineage>
        <taxon>Bacteria</taxon>
        <taxon>Pseudomonadati</taxon>
        <taxon>Spirochaetota</taxon>
        <taxon>Spirochaetia</taxon>
        <taxon>Leptospirales</taxon>
        <taxon>Leptospiraceae</taxon>
        <taxon>Leptospira</taxon>
    </lineage>
</organism>
<evidence type="ECO:0000313" key="2">
    <source>
        <dbReference type="Proteomes" id="UP000266669"/>
    </source>
</evidence>
<name>A0A8B6RYB9_9LEPT</name>
<dbReference type="AlphaFoldDB" id="A0A8B6RYB9"/>